<feature type="domain" description="HTH cro/C1-type" evidence="2">
    <location>
        <begin position="11"/>
        <end position="65"/>
    </location>
</feature>
<accession>A0A916QCX8</accession>
<dbReference type="PANTHER" id="PTHR46558">
    <property type="entry name" value="TRACRIPTIONAL REGULATORY PROTEIN-RELATED-RELATED"/>
    <property type="match status" value="1"/>
</dbReference>
<dbReference type="GO" id="GO:0003677">
    <property type="term" value="F:DNA binding"/>
    <property type="evidence" value="ECO:0007669"/>
    <property type="project" value="UniProtKB-KW"/>
</dbReference>
<dbReference type="SUPFAM" id="SSF47413">
    <property type="entry name" value="lambda repressor-like DNA-binding domains"/>
    <property type="match status" value="1"/>
</dbReference>
<dbReference type="EMBL" id="BMAQ01000019">
    <property type="protein sequence ID" value="GFR38440.1"/>
    <property type="molecule type" value="Genomic_DNA"/>
</dbReference>
<protein>
    <recommendedName>
        <fullName evidence="2">HTH cro/C1-type domain-containing protein</fullName>
    </recommendedName>
</protein>
<dbReference type="AlphaFoldDB" id="A0A916QCX8"/>
<dbReference type="PANTHER" id="PTHR46558:SF11">
    <property type="entry name" value="HTH-TYPE TRANSCRIPTIONAL REGULATOR XRE"/>
    <property type="match status" value="1"/>
</dbReference>
<name>A0A916QCX8_9BACL</name>
<sequence length="78" mass="8781">MERSSSIARRIRAFRKLKGLTQLELAEKVNISIAVIGSIERGTRKPDERILSRIAEALDVSLEELTGTEAQNLIQRPH</sequence>
<evidence type="ECO:0000313" key="3">
    <source>
        <dbReference type="EMBL" id="GFR38440.1"/>
    </source>
</evidence>
<keyword evidence="1" id="KW-0238">DNA-binding</keyword>
<proteinExistence type="predicted"/>
<dbReference type="Gene3D" id="1.10.260.40">
    <property type="entry name" value="lambda repressor-like DNA-binding domains"/>
    <property type="match status" value="1"/>
</dbReference>
<evidence type="ECO:0000256" key="1">
    <source>
        <dbReference type="ARBA" id="ARBA00023125"/>
    </source>
</evidence>
<dbReference type="PROSITE" id="PS50943">
    <property type="entry name" value="HTH_CROC1"/>
    <property type="match status" value="1"/>
</dbReference>
<dbReference type="Proteomes" id="UP000654993">
    <property type="component" value="Unassembled WGS sequence"/>
</dbReference>
<reference evidence="3" key="2">
    <citation type="journal article" date="2021" name="Data Brief">
        <title>Draft genome sequence data of the facultative, thermophilic, xylanolytic bacterium Paenibacillus sp. strain DA-C8.</title>
        <authorList>
            <person name="Chhe C."/>
            <person name="Uke A."/>
            <person name="Baramee S."/>
            <person name="Ungkulpasvich U."/>
            <person name="Tachaapaikoon C."/>
            <person name="Pason P."/>
            <person name="Waeonukul R."/>
            <person name="Ratanakhanokchai K."/>
            <person name="Kosugi A."/>
        </authorList>
    </citation>
    <scope>NUCLEOTIDE SEQUENCE</scope>
    <source>
        <strain evidence="3">DA-C8</strain>
    </source>
</reference>
<dbReference type="Pfam" id="PF01381">
    <property type="entry name" value="HTH_3"/>
    <property type="match status" value="1"/>
</dbReference>
<dbReference type="InterPro" id="IPR001387">
    <property type="entry name" value="Cro/C1-type_HTH"/>
</dbReference>
<evidence type="ECO:0000313" key="4">
    <source>
        <dbReference type="Proteomes" id="UP000654993"/>
    </source>
</evidence>
<organism evidence="3 4">
    <name type="scientific">Insulibacter thermoxylanivorax</name>
    <dbReference type="NCBI Taxonomy" id="2749268"/>
    <lineage>
        <taxon>Bacteria</taxon>
        <taxon>Bacillati</taxon>
        <taxon>Bacillota</taxon>
        <taxon>Bacilli</taxon>
        <taxon>Bacillales</taxon>
        <taxon>Paenibacillaceae</taxon>
        <taxon>Insulibacter</taxon>
    </lineage>
</organism>
<evidence type="ECO:0000259" key="2">
    <source>
        <dbReference type="PROSITE" id="PS50943"/>
    </source>
</evidence>
<dbReference type="RefSeq" id="WP_200966697.1">
    <property type="nucleotide sequence ID" value="NZ_BMAQ01000019.1"/>
</dbReference>
<dbReference type="InterPro" id="IPR010982">
    <property type="entry name" value="Lambda_DNA-bd_dom_sf"/>
</dbReference>
<reference evidence="3" key="1">
    <citation type="submission" date="2020-08" db="EMBL/GenBank/DDBJ databases">
        <authorList>
            <person name="Uke A."/>
            <person name="Chhe C."/>
            <person name="Baramee S."/>
            <person name="Kosugi A."/>
        </authorList>
    </citation>
    <scope>NUCLEOTIDE SEQUENCE</scope>
    <source>
        <strain evidence="3">DA-C8</strain>
    </source>
</reference>
<comment type="caution">
    <text evidence="3">The sequence shown here is derived from an EMBL/GenBank/DDBJ whole genome shotgun (WGS) entry which is preliminary data.</text>
</comment>
<gene>
    <name evidence="3" type="ORF">PRECH8_17360</name>
</gene>
<dbReference type="SMART" id="SM00530">
    <property type="entry name" value="HTH_XRE"/>
    <property type="match status" value="1"/>
</dbReference>
<keyword evidence="4" id="KW-1185">Reference proteome</keyword>
<dbReference type="CDD" id="cd00093">
    <property type="entry name" value="HTH_XRE"/>
    <property type="match status" value="1"/>
</dbReference>